<dbReference type="InterPro" id="IPR012368">
    <property type="entry name" value="OxRdtase_Mopterin-bd_su_IorB"/>
</dbReference>
<dbReference type="SUPFAM" id="SSF56003">
    <property type="entry name" value="Molybdenum cofactor-binding domain"/>
    <property type="match status" value="2"/>
</dbReference>
<dbReference type="PANTHER" id="PTHR47495:SF1">
    <property type="entry name" value="BLL3820 PROTEIN"/>
    <property type="match status" value="1"/>
</dbReference>
<dbReference type="RefSeq" id="WP_050435038.1">
    <property type="nucleotide sequence ID" value="NZ_CP012159.1"/>
</dbReference>
<dbReference type="GO" id="GO:0016491">
    <property type="term" value="F:oxidoreductase activity"/>
    <property type="evidence" value="ECO:0007669"/>
    <property type="project" value="UniProtKB-KW"/>
</dbReference>
<sequence>MTLRPTRRALLRGALVLGFSLTGIDTRAQKPAPSSPRRTLGDLARNPRLDAWLRIAADGSVTLQVGKVELGQGALTALGQICADELDIDLARLAILSGDTRACPDQGTTTGSQSMSEGGTTVRHVAAEARALLLARAAERLGAPAARLRVEDGTITDPRSGKSVTYGRLVQEHALDREATQGASFKPIAARRYIGRPVHRRDLPAKITGEPIFLHDLRPDTLAHGRIVRAPSHGATLLGADEALVASLPGVLKVHRDGDFLGVIAAKEWQAIKAAAALARSARWRETAVLPIDPYAWLLAQPADETVIQHLERNAGPTPSRTLEATYRRPYQMHASIGPSCAVAAWDGDVMTVHTHSQSVFATAEAIAKVLGLPRAKVWGRHMQGAGCYGHNGADDAAADAALLARALPGRAIRVQWSREDEHTHEPYGSAMLARVRATLDPQGNVLDWTYDLWSTPHNTRPGGHPGNLLPARTLATPFPQPTPRTSRPPNFSADRNAIPLYAFPGQKITTHFVKAMPLRASAHRSLGAYANVFALESFMDELAHAADLDPLDFRLRHLKNERARAVLDKAAAAFGWKTFTRTPGRGRGIAFAQYKNVGSHCAVCLDVQLDPTTHTLRVLRAVTAVDAGEIVNPDGLTNQIEGGLIQSLSWTLKEAVRHDTQRILSRDWNSYPILTFSEVPPITVALLDRPGEPFLGAGEAAQGPTAAALANALFDATGLRARDLPLTPERLRALAASREKPAP</sequence>
<dbReference type="EMBL" id="CP012159">
    <property type="protein sequence ID" value="AKT43595.1"/>
    <property type="molecule type" value="Genomic_DNA"/>
</dbReference>
<dbReference type="Proteomes" id="UP000067626">
    <property type="component" value="Chromosome"/>
</dbReference>
<dbReference type="InterPro" id="IPR008274">
    <property type="entry name" value="AldOxase/xan_DH_MoCoBD1"/>
</dbReference>
<dbReference type="InterPro" id="IPR052516">
    <property type="entry name" value="N-heterocyclic_Hydroxylase"/>
</dbReference>
<keyword evidence="3" id="KW-1185">Reference proteome</keyword>
<dbReference type="OrthoDB" id="9775084at2"/>
<feature type="domain" description="Aldehyde oxidase/xanthine dehydrogenase a/b hammerhead" evidence="1">
    <location>
        <begin position="208"/>
        <end position="288"/>
    </location>
</feature>
<name>A0A0K1ERQ6_CHOCO</name>
<dbReference type="STRING" id="52.CMC5_078300"/>
<dbReference type="PATRIC" id="fig|52.7.peg.8614"/>
<dbReference type="Gene3D" id="3.30.365.10">
    <property type="entry name" value="Aldehyde oxidase/xanthine dehydrogenase, molybdopterin binding domain"/>
    <property type="match status" value="4"/>
</dbReference>
<protein>
    <submittedName>
        <fullName evidence="2">Aldehyde dehydrogenase</fullName>
        <ecNumber evidence="2">1.2.1.-</ecNumber>
    </submittedName>
</protein>
<dbReference type="InterPro" id="IPR046867">
    <property type="entry name" value="AldOxase/xan_DH_MoCoBD2"/>
</dbReference>
<dbReference type="Gene3D" id="3.90.1170.50">
    <property type="entry name" value="Aldehyde oxidase/xanthine dehydrogenase, a/b hammerhead"/>
    <property type="match status" value="1"/>
</dbReference>
<dbReference type="AlphaFoldDB" id="A0A0K1ERQ6"/>
<evidence type="ECO:0000259" key="1">
    <source>
        <dbReference type="SMART" id="SM01008"/>
    </source>
</evidence>
<dbReference type="EC" id="1.2.1.-" evidence="2"/>
<reference evidence="2 3" key="1">
    <citation type="submission" date="2015-07" db="EMBL/GenBank/DDBJ databases">
        <title>Genome analysis of myxobacterium Chondromyces crocatus Cm c5 reveals a high potential for natural compound synthesis and the genetic basis for the loss of fruiting body formation.</title>
        <authorList>
            <person name="Zaburannyi N."/>
            <person name="Bunk B."/>
            <person name="Maier J."/>
            <person name="Overmann J."/>
            <person name="Mueller R."/>
        </authorList>
    </citation>
    <scope>NUCLEOTIDE SEQUENCE [LARGE SCALE GENOMIC DNA]</scope>
    <source>
        <strain evidence="2 3">Cm c5</strain>
    </source>
</reference>
<dbReference type="PANTHER" id="PTHR47495">
    <property type="entry name" value="ALDEHYDE DEHYDROGENASE"/>
    <property type="match status" value="1"/>
</dbReference>
<evidence type="ECO:0000313" key="2">
    <source>
        <dbReference type="EMBL" id="AKT43595.1"/>
    </source>
</evidence>
<accession>A0A0K1ERQ6</accession>
<dbReference type="SMART" id="SM01008">
    <property type="entry name" value="Ald_Xan_dh_C"/>
    <property type="match status" value="1"/>
</dbReference>
<gene>
    <name evidence="2" type="primary">aldA</name>
    <name evidence="2" type="ORF">CMC5_078300</name>
</gene>
<keyword evidence="2" id="KW-0560">Oxidoreductase</keyword>
<dbReference type="InterPro" id="IPR037165">
    <property type="entry name" value="AldOxase/xan_DH_Mopterin-bd_sf"/>
</dbReference>
<dbReference type="InterPro" id="IPR000674">
    <property type="entry name" value="Ald_Oxase/Xan_DH_a/b"/>
</dbReference>
<dbReference type="Pfam" id="PF02738">
    <property type="entry name" value="MoCoBD_1"/>
    <property type="match status" value="1"/>
</dbReference>
<dbReference type="PIRSF" id="PIRSF036389">
    <property type="entry name" value="IOR_B"/>
    <property type="match status" value="1"/>
</dbReference>
<dbReference type="KEGG" id="ccro:CMC5_078300"/>
<dbReference type="Pfam" id="PF20256">
    <property type="entry name" value="MoCoBD_2"/>
    <property type="match status" value="2"/>
</dbReference>
<organism evidence="2 3">
    <name type="scientific">Chondromyces crocatus</name>
    <dbReference type="NCBI Taxonomy" id="52"/>
    <lineage>
        <taxon>Bacteria</taxon>
        <taxon>Pseudomonadati</taxon>
        <taxon>Myxococcota</taxon>
        <taxon>Polyangia</taxon>
        <taxon>Polyangiales</taxon>
        <taxon>Polyangiaceae</taxon>
        <taxon>Chondromyces</taxon>
    </lineage>
</organism>
<proteinExistence type="predicted"/>
<evidence type="ECO:0000313" key="3">
    <source>
        <dbReference type="Proteomes" id="UP000067626"/>
    </source>
</evidence>